<evidence type="ECO:0000259" key="3">
    <source>
        <dbReference type="Pfam" id="PF25154"/>
    </source>
</evidence>
<dbReference type="InterPro" id="IPR056857">
    <property type="entry name" value="TPR_AP5Z1_N"/>
</dbReference>
<dbReference type="GO" id="GO:0044599">
    <property type="term" value="C:AP-5 adaptor complex"/>
    <property type="evidence" value="ECO:0007669"/>
    <property type="project" value="InterPro"/>
</dbReference>
<feature type="domain" description="AP-5 complex subunit zeta-1 C-terminal TPR" evidence="3">
    <location>
        <begin position="411"/>
        <end position="726"/>
    </location>
</feature>
<dbReference type="InterPro" id="IPR056856">
    <property type="entry name" value="TPR_AP5Z1_C"/>
</dbReference>
<dbReference type="Proteomes" id="UP001378592">
    <property type="component" value="Unassembled WGS sequence"/>
</dbReference>
<dbReference type="Pfam" id="PF25154">
    <property type="entry name" value="TPR_AP5Z1_C"/>
    <property type="match status" value="1"/>
</dbReference>
<evidence type="ECO:0000313" key="5">
    <source>
        <dbReference type="Proteomes" id="UP001378592"/>
    </source>
</evidence>
<gene>
    <name evidence="4" type="ORF">R5R35_005101</name>
</gene>
<organism evidence="4 5">
    <name type="scientific">Gryllus longicercus</name>
    <dbReference type="NCBI Taxonomy" id="2509291"/>
    <lineage>
        <taxon>Eukaryota</taxon>
        <taxon>Metazoa</taxon>
        <taxon>Ecdysozoa</taxon>
        <taxon>Arthropoda</taxon>
        <taxon>Hexapoda</taxon>
        <taxon>Insecta</taxon>
        <taxon>Pterygota</taxon>
        <taxon>Neoptera</taxon>
        <taxon>Polyneoptera</taxon>
        <taxon>Orthoptera</taxon>
        <taxon>Ensifera</taxon>
        <taxon>Gryllidea</taxon>
        <taxon>Grylloidea</taxon>
        <taxon>Gryllidae</taxon>
        <taxon>Gryllinae</taxon>
        <taxon>Gryllus</taxon>
    </lineage>
</organism>
<dbReference type="InterPro" id="IPR028222">
    <property type="entry name" value="AP5Z1"/>
</dbReference>
<accession>A0AAN9VCZ7</accession>
<reference evidence="4 5" key="1">
    <citation type="submission" date="2024-03" db="EMBL/GenBank/DDBJ databases">
        <title>The genome assembly and annotation of the cricket Gryllus longicercus Weissman &amp; Gray.</title>
        <authorList>
            <person name="Szrajer S."/>
            <person name="Gray D."/>
            <person name="Ylla G."/>
        </authorList>
    </citation>
    <scope>NUCLEOTIDE SEQUENCE [LARGE SCALE GENOMIC DNA]</scope>
    <source>
        <strain evidence="4">DAG 2021-001</strain>
        <tissue evidence="4">Whole body minus gut</tissue>
    </source>
</reference>
<sequence>MANCRSVVKHYEKMNVQQLGDLWNHFNRKGPTVDVLREILMYYIHHKYFPPVMQKTCDTLLASVDLKHVSKKQKNIIFQIMEEVSVYLESSIVEQVTFASDKNNHTSLVNCILVGGLIPLLDEVTVEKLLSFLKKSEVPVEERGKLLLCLLVIHGTYPTLISSENLSRLGNLMETWFTPVQSKPVASSVSLFGRSDSSAATEVDGSCAGEVHTVLTLANNFSDNHLMSIHCFSTIREWLGKQMIHKNRKLTESLREYCNLVVEQCFRPARKEHDIALQKAVLCEVLDIMSQLVQMDTSNGPHCLKIVKRIQNNIKENFKGDYRDIHVFVRVLSFLLNFGESTGYNSQLVCEYFLQDMVYRSYTSGLAATDTILFLLENRNKLIALQEPLLQRFFPNILKIIACHPCVVIEEFIELLPDFISPSTAVEVFHSILDLPLLAATLCLHQAPMLAQADSAGSMDTEWATLLRRARSIEFQHVFNYMMRIETGQEIALSKMPAYMKLLHKISNHSLVITCCQIVSLLLESYYDVIEKWKNVSCIAPVVLDMFNRLQVLYDSPGYIPSVHRCLLLHFKQLFKACPGLIFSIPSEIVEYVSATKNYDAFPQLYIHIIYVIGEHSTSADWDTHNRLQLIQYYEVIECTIYQILAQFATSESVCFELLNVASSTLAKLATRCQDQIPRAVLCLNKIRMQFSSTSFNHHELIIRDRIEELLCVLQNPNVANTVWSVQSSNTSVTSFVQVLSHVTDS</sequence>
<dbReference type="AlphaFoldDB" id="A0AAN9VCZ7"/>
<dbReference type="PANTHER" id="PTHR46488:SF1">
    <property type="entry name" value="AP-5 COMPLEX SUBUNIT ZETA-1"/>
    <property type="match status" value="1"/>
</dbReference>
<dbReference type="InterPro" id="IPR055450">
    <property type="entry name" value="AP5Z1_ARM"/>
</dbReference>
<feature type="domain" description="AP-5 complex subunit zeta-1 ARM repeats" evidence="1">
    <location>
        <begin position="277"/>
        <end position="399"/>
    </location>
</feature>
<name>A0AAN9VCZ7_9ORTH</name>
<dbReference type="Pfam" id="PF14764">
    <property type="entry name" value="SPG48"/>
    <property type="match status" value="1"/>
</dbReference>
<dbReference type="Pfam" id="PF25153">
    <property type="entry name" value="TPR_AP5Z1"/>
    <property type="match status" value="1"/>
</dbReference>
<evidence type="ECO:0000259" key="2">
    <source>
        <dbReference type="Pfam" id="PF25153"/>
    </source>
</evidence>
<dbReference type="PANTHER" id="PTHR46488">
    <property type="entry name" value="AP-5 COMPLEX SUBUNIT ZETA-1"/>
    <property type="match status" value="1"/>
</dbReference>
<proteinExistence type="predicted"/>
<comment type="caution">
    <text evidence="4">The sequence shown here is derived from an EMBL/GenBank/DDBJ whole genome shotgun (WGS) entry which is preliminary data.</text>
</comment>
<protein>
    <submittedName>
        <fullName evidence="4">Uncharacterized protein</fullName>
    </submittedName>
</protein>
<evidence type="ECO:0000313" key="4">
    <source>
        <dbReference type="EMBL" id="KAK7792641.1"/>
    </source>
</evidence>
<keyword evidence="5" id="KW-1185">Reference proteome</keyword>
<evidence type="ECO:0000259" key="1">
    <source>
        <dbReference type="Pfam" id="PF14764"/>
    </source>
</evidence>
<feature type="domain" description="AP-5 complex subunit zeta-1 N-terminal TPR" evidence="2">
    <location>
        <begin position="27"/>
        <end position="242"/>
    </location>
</feature>
<dbReference type="EMBL" id="JAZDUA010000436">
    <property type="protein sequence ID" value="KAK7792641.1"/>
    <property type="molecule type" value="Genomic_DNA"/>
</dbReference>